<dbReference type="OrthoDB" id="957735at2759"/>
<evidence type="ECO:0000313" key="15">
    <source>
        <dbReference type="EMBL" id="EPZ35944.1"/>
    </source>
</evidence>
<keyword evidence="5" id="KW-0479">Metal-binding</keyword>
<dbReference type="InterPro" id="IPR003903">
    <property type="entry name" value="UIM_dom"/>
</dbReference>
<dbReference type="PROSITE" id="PS50179">
    <property type="entry name" value="VHS"/>
    <property type="match status" value="1"/>
</dbReference>
<evidence type="ECO:0000256" key="6">
    <source>
        <dbReference type="ARBA" id="ARBA00022753"/>
    </source>
</evidence>
<dbReference type="InterPro" id="IPR036935">
    <property type="entry name" value="Ribosomal_bL9_N_sf"/>
</dbReference>
<evidence type="ECO:0000256" key="3">
    <source>
        <dbReference type="ARBA" id="ARBA00010605"/>
    </source>
</evidence>
<dbReference type="AlphaFoldDB" id="A0A075B417"/>
<dbReference type="InterPro" id="IPR020070">
    <property type="entry name" value="Ribosomal_bL9_N"/>
</dbReference>
<dbReference type="GO" id="GO:0005769">
    <property type="term" value="C:early endosome"/>
    <property type="evidence" value="ECO:0007669"/>
    <property type="project" value="TreeGrafter"/>
</dbReference>
<keyword evidence="12" id="KW-0175">Coiled coil</keyword>
<dbReference type="GO" id="GO:0005840">
    <property type="term" value="C:ribosome"/>
    <property type="evidence" value="ECO:0007669"/>
    <property type="project" value="UniProtKB-KW"/>
</dbReference>
<dbReference type="PANTHER" id="PTHR46275:SF1">
    <property type="entry name" value="HEPATOCYTE GROWTH FACTOR-REGULATED TYROSINE KINASE SUBSTRATE"/>
    <property type="match status" value="1"/>
</dbReference>
<dbReference type="SUPFAM" id="SSF57903">
    <property type="entry name" value="FYVE/PHD zinc finger"/>
    <property type="match status" value="1"/>
</dbReference>
<dbReference type="PROSITE" id="PS50178">
    <property type="entry name" value="ZF_FYVE"/>
    <property type="match status" value="1"/>
</dbReference>
<dbReference type="Pfam" id="PF01281">
    <property type="entry name" value="Ribosomal_L9_N"/>
    <property type="match status" value="1"/>
</dbReference>
<evidence type="ECO:0000256" key="8">
    <source>
        <dbReference type="ARBA" id="ARBA00022833"/>
    </source>
</evidence>
<dbReference type="InterPro" id="IPR017073">
    <property type="entry name" value="HGS/VPS27"/>
</dbReference>
<comment type="subcellular location">
    <subcellularLocation>
        <location evidence="1">Endosome membrane</location>
        <topology evidence="1">Peripheral membrane protein</topology>
        <orientation evidence="1">Cytoplasmic side</orientation>
    </subcellularLocation>
</comment>
<proteinExistence type="inferred from homology"/>
<keyword evidence="7 11" id="KW-0863">Zinc-finger</keyword>
<dbReference type="InterPro" id="IPR011011">
    <property type="entry name" value="Znf_FYVE_PHD"/>
</dbReference>
<dbReference type="GO" id="GO:0031623">
    <property type="term" value="P:receptor internalization"/>
    <property type="evidence" value="ECO:0007669"/>
    <property type="project" value="TreeGrafter"/>
</dbReference>
<feature type="domain" description="VHS" evidence="14">
    <location>
        <begin position="17"/>
        <end position="146"/>
    </location>
</feature>
<reference evidence="15 16" key="1">
    <citation type="journal article" date="2013" name="Curr. Biol.">
        <title>Shared signatures of parasitism and phylogenomics unite Cryptomycota and microsporidia.</title>
        <authorList>
            <person name="James T.Y."/>
            <person name="Pelin A."/>
            <person name="Bonen L."/>
            <person name="Ahrendt S."/>
            <person name="Sain D."/>
            <person name="Corradi N."/>
            <person name="Stajich J.E."/>
        </authorList>
    </citation>
    <scope>NUCLEOTIDE SEQUENCE [LARGE SCALE GENOMIC DNA]</scope>
    <source>
        <strain evidence="15 16">CSF55</strain>
    </source>
</reference>
<feature type="coiled-coil region" evidence="12">
    <location>
        <begin position="385"/>
        <end position="412"/>
    </location>
</feature>
<keyword evidence="9" id="KW-0689">Ribosomal protein</keyword>
<dbReference type="GO" id="GO:0008270">
    <property type="term" value="F:zinc ion binding"/>
    <property type="evidence" value="ECO:0007669"/>
    <property type="project" value="UniProtKB-KW"/>
</dbReference>
<dbReference type="Gene3D" id="1.20.5.1940">
    <property type="match status" value="1"/>
</dbReference>
<dbReference type="GO" id="GO:0035091">
    <property type="term" value="F:phosphatidylinositol binding"/>
    <property type="evidence" value="ECO:0007669"/>
    <property type="project" value="InterPro"/>
</dbReference>
<evidence type="ECO:0000259" key="13">
    <source>
        <dbReference type="PROSITE" id="PS50178"/>
    </source>
</evidence>
<name>A0A075B417_ROZAC</name>
<dbReference type="InterPro" id="IPR013083">
    <property type="entry name" value="Znf_RING/FYVE/PHD"/>
</dbReference>
<evidence type="ECO:0000256" key="4">
    <source>
        <dbReference type="ARBA" id="ARBA00017753"/>
    </source>
</evidence>
<accession>A0A075B417</accession>
<keyword evidence="10" id="KW-0687">Ribonucleoprotein</keyword>
<dbReference type="HOGENOM" id="CLU_372194_0_0_1"/>
<dbReference type="GO" id="GO:1990904">
    <property type="term" value="C:ribonucleoprotein complex"/>
    <property type="evidence" value="ECO:0007669"/>
    <property type="project" value="UniProtKB-KW"/>
</dbReference>
<evidence type="ECO:0000256" key="9">
    <source>
        <dbReference type="ARBA" id="ARBA00022980"/>
    </source>
</evidence>
<feature type="domain" description="FYVE-type" evidence="13">
    <location>
        <begin position="164"/>
        <end position="224"/>
    </location>
</feature>
<comment type="similarity">
    <text evidence="3">Belongs to the bacterial ribosomal protein bL9 family.</text>
</comment>
<dbReference type="InterPro" id="IPR000306">
    <property type="entry name" value="Znf_FYVE"/>
</dbReference>
<dbReference type="SMART" id="SM00726">
    <property type="entry name" value="UIM"/>
    <property type="match status" value="2"/>
</dbReference>
<dbReference type="Pfam" id="PF00790">
    <property type="entry name" value="VHS"/>
    <property type="match status" value="1"/>
</dbReference>
<dbReference type="Pfam" id="PF01363">
    <property type="entry name" value="FYVE"/>
    <property type="match status" value="1"/>
</dbReference>
<evidence type="ECO:0000256" key="10">
    <source>
        <dbReference type="ARBA" id="ARBA00023274"/>
    </source>
</evidence>
<evidence type="ECO:0000313" key="16">
    <source>
        <dbReference type="Proteomes" id="UP000030755"/>
    </source>
</evidence>
<dbReference type="GO" id="GO:0032456">
    <property type="term" value="P:endocytic recycling"/>
    <property type="evidence" value="ECO:0007669"/>
    <property type="project" value="TreeGrafter"/>
</dbReference>
<dbReference type="PROSITE" id="PS50330">
    <property type="entry name" value="UIM"/>
    <property type="match status" value="2"/>
</dbReference>
<dbReference type="GO" id="GO:0043130">
    <property type="term" value="F:ubiquitin binding"/>
    <property type="evidence" value="ECO:0007669"/>
    <property type="project" value="InterPro"/>
</dbReference>
<evidence type="ECO:0000256" key="7">
    <source>
        <dbReference type="ARBA" id="ARBA00022771"/>
    </source>
</evidence>
<evidence type="ECO:0000256" key="11">
    <source>
        <dbReference type="PROSITE-ProRule" id="PRU00091"/>
    </source>
</evidence>
<dbReference type="InterPro" id="IPR002014">
    <property type="entry name" value="VHS_dom"/>
</dbReference>
<dbReference type="GO" id="GO:0010008">
    <property type="term" value="C:endosome membrane"/>
    <property type="evidence" value="ECO:0007669"/>
    <property type="project" value="UniProtKB-SubCell"/>
</dbReference>
<keyword evidence="8" id="KW-0862">Zinc</keyword>
<dbReference type="InterPro" id="IPR017455">
    <property type="entry name" value="Znf_FYVE-rel"/>
</dbReference>
<protein>
    <recommendedName>
        <fullName evidence="4">Vacuolar protein sorting-associated protein 27</fullName>
    </recommendedName>
</protein>
<evidence type="ECO:0000256" key="5">
    <source>
        <dbReference type="ARBA" id="ARBA00022723"/>
    </source>
</evidence>
<keyword evidence="6" id="KW-0967">Endosome</keyword>
<dbReference type="Pfam" id="PF02809">
    <property type="entry name" value="UIM"/>
    <property type="match status" value="2"/>
</dbReference>
<dbReference type="CDD" id="cd16979">
    <property type="entry name" value="VHS_Vps27"/>
    <property type="match status" value="1"/>
</dbReference>
<dbReference type="GO" id="GO:0007034">
    <property type="term" value="P:vacuolar transport"/>
    <property type="evidence" value="ECO:0007669"/>
    <property type="project" value="UniProtKB-ARBA"/>
</dbReference>
<keyword evidence="16" id="KW-1185">Reference proteome</keyword>
<dbReference type="SUPFAM" id="SSF48464">
    <property type="entry name" value="ENTH/VHS domain"/>
    <property type="match status" value="1"/>
</dbReference>
<dbReference type="SMART" id="SM00064">
    <property type="entry name" value="FYVE"/>
    <property type="match status" value="1"/>
</dbReference>
<dbReference type="PANTHER" id="PTHR46275">
    <property type="entry name" value="HEPATOCYTE GROWTH FACTOR-REGULATED TYROSINE KINASE SUBSTRATE"/>
    <property type="match status" value="1"/>
</dbReference>
<evidence type="ECO:0000259" key="14">
    <source>
        <dbReference type="PROSITE" id="PS50179"/>
    </source>
</evidence>
<evidence type="ECO:0000256" key="12">
    <source>
        <dbReference type="SAM" id="Coils"/>
    </source>
</evidence>
<dbReference type="Gene3D" id="3.30.40.10">
    <property type="entry name" value="Zinc/RING finger domain, C3HC4 (zinc finger)"/>
    <property type="match status" value="1"/>
</dbReference>
<evidence type="ECO:0000256" key="2">
    <source>
        <dbReference type="ARBA" id="ARBA00008597"/>
    </source>
</evidence>
<sequence>MPLFSSKIDEAVEKATSGYLPTANEDIIINLDVCDMIKSKEVDSKNAMRVIKKRLLHKNPNVQLLALKLTDSCVKNAGHHFLKEIASKEYVDSLVSLVQIQATNPQVRSKALEYIQYWALAFRSKSDLNYMWDMYNLLKNDGFNFPPAPRVDSSFLDTQTAPEWTDSENCTRCRAPFSLTNRKHHCRNCGHTYCQRCSSKTAPLPHFGVNEYVRVCDSCFNRKCAPPSSFDASVVQDNGDADLQKAIQLSMMEYENKFEKKAPVFEVDEDPLLKAAIEASLKDQERKIDIRHEAKKDFSLAYDTSKIAYEATPEPTPVPDPEYELPVHKAQNQAFDEVAVSNDLTTVDRENIALFIQLLDNAERAGNVHTNPALQSLYTKMLYIRQKLEVNLKEAERKYEYYYNNLEKISHATRQYDSLLESRISFVNNIPFSQPQHQTPALQNLGHPNSYLNNNGANFPKNEYPNGEHYVGVDNTQSNAVSQVNPNFHTHHIPNTANNMQNAAYSNGIQYNPGYSFAQHQSPYPVAPQDATMKMSNTGNERSPLLTIKIKTSYPKVDIINIPPKKKRFPLVVVLLKDYEPLNRKKGEVIMVDRLLMRRELYPQGIAEYALPENIKKYAILPPYMQTQEYQDEIAKQRAYIEKFNSLNGITLAFKRCSYFDGATYLKNPITAKDIKDSMLALYDLEVDEKDIRFTLNFKDIKRFGWYEAVIDNESEYLIKLKILVKVEEIEQINSPTKSVETTRIAL</sequence>
<evidence type="ECO:0000256" key="1">
    <source>
        <dbReference type="ARBA" id="ARBA00004125"/>
    </source>
</evidence>
<dbReference type="Gene3D" id="3.40.5.10">
    <property type="entry name" value="Ribosomal protein L9, N-terminal domain"/>
    <property type="match status" value="1"/>
</dbReference>
<dbReference type="Proteomes" id="UP000030755">
    <property type="component" value="Unassembled WGS sequence"/>
</dbReference>
<dbReference type="EMBL" id="KE560703">
    <property type="protein sequence ID" value="EPZ35944.1"/>
    <property type="molecule type" value="Genomic_DNA"/>
</dbReference>
<gene>
    <name evidence="15" type="ORF">O9G_003997</name>
</gene>
<dbReference type="Gene3D" id="1.25.40.90">
    <property type="match status" value="1"/>
</dbReference>
<dbReference type="STRING" id="988480.A0A075B417"/>
<dbReference type="SMART" id="SM00288">
    <property type="entry name" value="VHS"/>
    <property type="match status" value="1"/>
</dbReference>
<comment type="similarity">
    <text evidence="2">Belongs to the VPS27 family.</text>
</comment>
<dbReference type="Gene3D" id="6.10.140.100">
    <property type="match status" value="1"/>
</dbReference>
<dbReference type="InterPro" id="IPR008942">
    <property type="entry name" value="ENTH_VHS"/>
</dbReference>
<organism evidence="15 16">
    <name type="scientific">Rozella allomycis (strain CSF55)</name>
    <dbReference type="NCBI Taxonomy" id="988480"/>
    <lineage>
        <taxon>Eukaryota</taxon>
        <taxon>Fungi</taxon>
        <taxon>Fungi incertae sedis</taxon>
        <taxon>Cryptomycota</taxon>
        <taxon>Cryptomycota incertae sedis</taxon>
        <taxon>Rozella</taxon>
    </lineage>
</organism>